<accession>A0AAD3DW94</accession>
<gene>
    <name evidence="2" type="ORF">Agub_g10079</name>
</gene>
<proteinExistence type="predicted"/>
<evidence type="ECO:0000313" key="3">
    <source>
        <dbReference type="Proteomes" id="UP001054857"/>
    </source>
</evidence>
<protein>
    <submittedName>
        <fullName evidence="2">Uncharacterized protein</fullName>
    </submittedName>
</protein>
<comment type="caution">
    <text evidence="2">The sequence shown here is derived from an EMBL/GenBank/DDBJ whole genome shotgun (WGS) entry which is preliminary data.</text>
</comment>
<dbReference type="EMBL" id="BMAR01000022">
    <property type="protein sequence ID" value="GFR48219.1"/>
    <property type="molecule type" value="Genomic_DNA"/>
</dbReference>
<evidence type="ECO:0000313" key="2">
    <source>
        <dbReference type="EMBL" id="GFR48219.1"/>
    </source>
</evidence>
<feature type="region of interest" description="Disordered" evidence="1">
    <location>
        <begin position="1"/>
        <end position="33"/>
    </location>
</feature>
<sequence>MSAERTDGGAAQRKRSERGRKTPDAGNSEQIVDLDREREECMRRNQQRLMELGLLPALESLRACAASNAEAKQAASKKRRLNEEENRTADGEERVLRRSLRTKGQDPDLPALLVPLFKRYPFASSNCVGYDLLPM</sequence>
<keyword evidence="3" id="KW-1185">Reference proteome</keyword>
<name>A0AAD3DW94_9CHLO</name>
<dbReference type="AlphaFoldDB" id="A0AAD3DW94"/>
<dbReference type="Proteomes" id="UP001054857">
    <property type="component" value="Unassembled WGS sequence"/>
</dbReference>
<feature type="region of interest" description="Disordered" evidence="1">
    <location>
        <begin position="67"/>
        <end position="107"/>
    </location>
</feature>
<organism evidence="2 3">
    <name type="scientific">Astrephomene gubernaculifera</name>
    <dbReference type="NCBI Taxonomy" id="47775"/>
    <lineage>
        <taxon>Eukaryota</taxon>
        <taxon>Viridiplantae</taxon>
        <taxon>Chlorophyta</taxon>
        <taxon>core chlorophytes</taxon>
        <taxon>Chlorophyceae</taxon>
        <taxon>CS clade</taxon>
        <taxon>Chlamydomonadales</taxon>
        <taxon>Astrephomenaceae</taxon>
        <taxon>Astrephomene</taxon>
    </lineage>
</organism>
<reference evidence="2 3" key="1">
    <citation type="journal article" date="2021" name="Sci. Rep.">
        <title>Genome sequencing of the multicellular alga Astrephomene provides insights into convergent evolution of germ-soma differentiation.</title>
        <authorList>
            <person name="Yamashita S."/>
            <person name="Yamamoto K."/>
            <person name="Matsuzaki R."/>
            <person name="Suzuki S."/>
            <person name="Yamaguchi H."/>
            <person name="Hirooka S."/>
            <person name="Minakuchi Y."/>
            <person name="Miyagishima S."/>
            <person name="Kawachi M."/>
            <person name="Toyoda A."/>
            <person name="Nozaki H."/>
        </authorList>
    </citation>
    <scope>NUCLEOTIDE SEQUENCE [LARGE SCALE GENOMIC DNA]</scope>
    <source>
        <strain evidence="2 3">NIES-4017</strain>
    </source>
</reference>
<feature type="compositionally biased region" description="Basic and acidic residues" evidence="1">
    <location>
        <begin position="81"/>
        <end position="96"/>
    </location>
</feature>
<evidence type="ECO:0000256" key="1">
    <source>
        <dbReference type="SAM" id="MobiDB-lite"/>
    </source>
</evidence>